<comment type="caution">
    <text evidence="1">The sequence shown here is derived from an EMBL/GenBank/DDBJ whole genome shotgun (WGS) entry which is preliminary data.</text>
</comment>
<keyword evidence="2" id="KW-1185">Reference proteome</keyword>
<evidence type="ECO:0000313" key="2">
    <source>
        <dbReference type="Proteomes" id="UP000297604"/>
    </source>
</evidence>
<dbReference type="Proteomes" id="UP000297604">
    <property type="component" value="Unassembled WGS sequence"/>
</dbReference>
<dbReference type="RefSeq" id="WP_134562284.1">
    <property type="nucleotide sequence ID" value="NZ_SOFS01000046.1"/>
</dbReference>
<dbReference type="EMBL" id="SOFS01000046">
    <property type="protein sequence ID" value="TFC16541.1"/>
    <property type="molecule type" value="Genomic_DNA"/>
</dbReference>
<accession>A0ABY2IHN8</accession>
<organism evidence="1 2">
    <name type="scientific">Cryobacterium glucosi</name>
    <dbReference type="NCBI Taxonomy" id="1259175"/>
    <lineage>
        <taxon>Bacteria</taxon>
        <taxon>Bacillati</taxon>
        <taxon>Actinomycetota</taxon>
        <taxon>Actinomycetes</taxon>
        <taxon>Micrococcales</taxon>
        <taxon>Microbacteriaceae</taxon>
        <taxon>Cryobacterium</taxon>
    </lineage>
</organism>
<name>A0ABY2IHN8_9MICO</name>
<proteinExistence type="predicted"/>
<evidence type="ECO:0000313" key="1">
    <source>
        <dbReference type="EMBL" id="TFC16541.1"/>
    </source>
</evidence>
<gene>
    <name evidence="1" type="ORF">E3O46_17975</name>
</gene>
<sequence length="95" mass="10696">MDLLTDDATGQFVVATESGSRYVLDLDRRVLRRAPGPVFQELRRLRRDGESIDLIEIVECRIGHRMVLRIDLNAPGVLVTTRISTAVVRIDPLPT</sequence>
<reference evidence="1 2" key="1">
    <citation type="submission" date="2019-03" db="EMBL/GenBank/DDBJ databases">
        <title>Genomics of glacier-inhabiting Cryobacterium strains.</title>
        <authorList>
            <person name="Liu Q."/>
            <person name="Xin Y.-H."/>
        </authorList>
    </citation>
    <scope>NUCLEOTIDE SEQUENCE [LARGE SCALE GENOMIC DNA]</scope>
    <source>
        <strain evidence="1 2">MDB1-5</strain>
    </source>
</reference>
<protein>
    <submittedName>
        <fullName evidence="1">Uncharacterized protein</fullName>
    </submittedName>
</protein>